<evidence type="ECO:0000313" key="2">
    <source>
        <dbReference type="EMBL" id="KAL0161223.1"/>
    </source>
</evidence>
<evidence type="ECO:0000256" key="1">
    <source>
        <dbReference type="SAM" id="MobiDB-lite"/>
    </source>
</evidence>
<sequence>MTGYGVVRGCGIVHMFVSNGRYGPGNSKPIDGAAHTLPTNRDNGSGSRQVTANCGCPAGSSHE</sequence>
<organism evidence="2 3">
    <name type="scientific">Cirrhinus mrigala</name>
    <name type="common">Mrigala</name>
    <dbReference type="NCBI Taxonomy" id="683832"/>
    <lineage>
        <taxon>Eukaryota</taxon>
        <taxon>Metazoa</taxon>
        <taxon>Chordata</taxon>
        <taxon>Craniata</taxon>
        <taxon>Vertebrata</taxon>
        <taxon>Euteleostomi</taxon>
        <taxon>Actinopterygii</taxon>
        <taxon>Neopterygii</taxon>
        <taxon>Teleostei</taxon>
        <taxon>Ostariophysi</taxon>
        <taxon>Cypriniformes</taxon>
        <taxon>Cyprinidae</taxon>
        <taxon>Labeoninae</taxon>
        <taxon>Labeonini</taxon>
        <taxon>Cirrhinus</taxon>
    </lineage>
</organism>
<proteinExistence type="predicted"/>
<gene>
    <name evidence="2" type="ORF">M9458_044948</name>
</gene>
<name>A0ABD0NLK0_CIRMR</name>
<accession>A0ABD0NLK0</accession>
<dbReference type="Proteomes" id="UP001529510">
    <property type="component" value="Unassembled WGS sequence"/>
</dbReference>
<feature type="compositionally biased region" description="Polar residues" evidence="1">
    <location>
        <begin position="37"/>
        <end position="52"/>
    </location>
</feature>
<comment type="caution">
    <text evidence="2">The sequence shown here is derived from an EMBL/GenBank/DDBJ whole genome shotgun (WGS) entry which is preliminary data.</text>
</comment>
<dbReference type="EMBL" id="JAMKFB020000022">
    <property type="protein sequence ID" value="KAL0161223.1"/>
    <property type="molecule type" value="Genomic_DNA"/>
</dbReference>
<keyword evidence="3" id="KW-1185">Reference proteome</keyword>
<feature type="region of interest" description="Disordered" evidence="1">
    <location>
        <begin position="21"/>
        <end position="63"/>
    </location>
</feature>
<protein>
    <submittedName>
        <fullName evidence="2">Uncharacterized protein</fullName>
    </submittedName>
</protein>
<reference evidence="2 3" key="1">
    <citation type="submission" date="2024-05" db="EMBL/GenBank/DDBJ databases">
        <title>Genome sequencing and assembly of Indian major carp, Cirrhinus mrigala (Hamilton, 1822).</title>
        <authorList>
            <person name="Mohindra V."/>
            <person name="Chowdhury L.M."/>
            <person name="Lal K."/>
            <person name="Jena J.K."/>
        </authorList>
    </citation>
    <scope>NUCLEOTIDE SEQUENCE [LARGE SCALE GENOMIC DNA]</scope>
    <source>
        <strain evidence="2">CM1030</strain>
        <tissue evidence="2">Blood</tissue>
    </source>
</reference>
<evidence type="ECO:0000313" key="3">
    <source>
        <dbReference type="Proteomes" id="UP001529510"/>
    </source>
</evidence>
<dbReference type="AlphaFoldDB" id="A0ABD0NLK0"/>
<feature type="non-terminal residue" evidence="2">
    <location>
        <position position="63"/>
    </location>
</feature>